<gene>
    <name evidence="2" type="ORF">OKJ99_43375</name>
</gene>
<evidence type="ECO:0000313" key="2">
    <source>
        <dbReference type="EMBL" id="MEB8344337.1"/>
    </source>
</evidence>
<name>A0ABU6FNG7_9ACTN</name>
<proteinExistence type="predicted"/>
<dbReference type="Proteomes" id="UP001354931">
    <property type="component" value="Unassembled WGS sequence"/>
</dbReference>
<keyword evidence="1" id="KW-0472">Membrane</keyword>
<evidence type="ECO:0008006" key="4">
    <source>
        <dbReference type="Google" id="ProtNLM"/>
    </source>
</evidence>
<feature type="transmembrane region" description="Helical" evidence="1">
    <location>
        <begin position="66"/>
        <end position="85"/>
    </location>
</feature>
<dbReference type="EMBL" id="JAOZYC010000214">
    <property type="protein sequence ID" value="MEB8344337.1"/>
    <property type="molecule type" value="Genomic_DNA"/>
</dbReference>
<keyword evidence="1" id="KW-1133">Transmembrane helix</keyword>
<reference evidence="2 3" key="1">
    <citation type="submission" date="2022-10" db="EMBL/GenBank/DDBJ databases">
        <authorList>
            <person name="Xie J."/>
            <person name="Shen N."/>
        </authorList>
    </citation>
    <scope>NUCLEOTIDE SEQUENCE [LARGE SCALE GENOMIC DNA]</scope>
    <source>
        <strain evidence="2 3">YIM65594</strain>
    </source>
</reference>
<comment type="caution">
    <text evidence="2">The sequence shown here is derived from an EMBL/GenBank/DDBJ whole genome shotgun (WGS) entry which is preliminary data.</text>
</comment>
<keyword evidence="3" id="KW-1185">Reference proteome</keyword>
<feature type="transmembrane region" description="Helical" evidence="1">
    <location>
        <begin position="34"/>
        <end position="60"/>
    </location>
</feature>
<keyword evidence="1" id="KW-0812">Transmembrane</keyword>
<evidence type="ECO:0000256" key="1">
    <source>
        <dbReference type="SAM" id="Phobius"/>
    </source>
</evidence>
<evidence type="ECO:0000313" key="3">
    <source>
        <dbReference type="Proteomes" id="UP001354931"/>
    </source>
</evidence>
<accession>A0ABU6FNG7</accession>
<organism evidence="2 3">
    <name type="scientific">Streptomyces endophyticus</name>
    <dbReference type="NCBI Taxonomy" id="714166"/>
    <lineage>
        <taxon>Bacteria</taxon>
        <taxon>Bacillati</taxon>
        <taxon>Actinomycetota</taxon>
        <taxon>Actinomycetes</taxon>
        <taxon>Kitasatosporales</taxon>
        <taxon>Streptomycetaceae</taxon>
        <taxon>Streptomyces</taxon>
    </lineage>
</organism>
<sequence length="110" mass="11993">MERQWPEGASADPGAARARYNADMRASRKAVREVLNVEMPIAHMGLAIVVIATAFAAMLWSLRAGLVLAGGFAALFLVALAVALLRGRRSWSAVRTAYKFTFGWANWAWA</sequence>
<dbReference type="RefSeq" id="WP_326024185.1">
    <property type="nucleotide sequence ID" value="NZ_JAOZYC010000214.1"/>
</dbReference>
<protein>
    <recommendedName>
        <fullName evidence="4">DUF3040 domain-containing protein</fullName>
    </recommendedName>
</protein>